<sequence length="63" mass="6780">MDSSGTTQPNIPCNPSIAQACQQGAFCRDGSHLLLLLHKPKHNIETAGLEKARKNRTADVHAS</sequence>
<dbReference type="AlphaFoldDB" id="A0A085MMI0"/>
<proteinExistence type="predicted"/>
<evidence type="ECO:0000313" key="2">
    <source>
        <dbReference type="EMBL" id="KFD65262.1"/>
    </source>
</evidence>
<organism evidence="1 3">
    <name type="scientific">Trichuris suis</name>
    <name type="common">pig whipworm</name>
    <dbReference type="NCBI Taxonomy" id="68888"/>
    <lineage>
        <taxon>Eukaryota</taxon>
        <taxon>Metazoa</taxon>
        <taxon>Ecdysozoa</taxon>
        <taxon>Nematoda</taxon>
        <taxon>Enoplea</taxon>
        <taxon>Dorylaimia</taxon>
        <taxon>Trichinellida</taxon>
        <taxon>Trichuridae</taxon>
        <taxon>Trichuris</taxon>
    </lineage>
</organism>
<protein>
    <submittedName>
        <fullName evidence="1">Uncharacterized protein</fullName>
    </submittedName>
</protein>
<accession>A0A085MMI0</accession>
<reference evidence="1 3" key="1">
    <citation type="journal article" date="2014" name="Nat. Genet.">
        <title>Genome and transcriptome of the porcine whipworm Trichuris suis.</title>
        <authorList>
            <person name="Jex A.R."/>
            <person name="Nejsum P."/>
            <person name="Schwarz E.M."/>
            <person name="Hu L."/>
            <person name="Young N.D."/>
            <person name="Hall R.S."/>
            <person name="Korhonen P.K."/>
            <person name="Liao S."/>
            <person name="Thamsborg S."/>
            <person name="Xia J."/>
            <person name="Xu P."/>
            <person name="Wang S."/>
            <person name="Scheerlinck J.P."/>
            <person name="Hofmann A."/>
            <person name="Sternberg P.W."/>
            <person name="Wang J."/>
            <person name="Gasser R.B."/>
        </authorList>
    </citation>
    <scope>NUCLEOTIDE SEQUENCE [LARGE SCALE GENOMIC DNA]</scope>
    <source>
        <strain evidence="2">DCEP-RM93F</strain>
        <strain evidence="1">DCEP-RM93M</strain>
    </source>
</reference>
<dbReference type="Proteomes" id="UP000030758">
    <property type="component" value="Unassembled WGS sequence"/>
</dbReference>
<gene>
    <name evidence="1" type="ORF">M513_00652</name>
    <name evidence="2" type="ORF">M514_00652</name>
</gene>
<dbReference type="EMBL" id="KL367541">
    <property type="protein sequence ID" value="KFD65262.1"/>
    <property type="molecule type" value="Genomic_DNA"/>
</dbReference>
<dbReference type="EMBL" id="KL363184">
    <property type="protein sequence ID" value="KFD58426.1"/>
    <property type="molecule type" value="Genomic_DNA"/>
</dbReference>
<evidence type="ECO:0000313" key="1">
    <source>
        <dbReference type="EMBL" id="KFD58426.1"/>
    </source>
</evidence>
<dbReference type="Proteomes" id="UP000030764">
    <property type="component" value="Unassembled WGS sequence"/>
</dbReference>
<evidence type="ECO:0000313" key="3">
    <source>
        <dbReference type="Proteomes" id="UP000030764"/>
    </source>
</evidence>
<name>A0A085MMI0_9BILA</name>
<keyword evidence="3" id="KW-1185">Reference proteome</keyword>